<keyword evidence="2" id="KW-0472">Membrane</keyword>
<dbReference type="Gene3D" id="3.40.720.10">
    <property type="entry name" value="Alkaline Phosphatase, subunit A"/>
    <property type="match status" value="1"/>
</dbReference>
<organism evidence="4 5">
    <name type="scientific">Vulgatibacter incomptus</name>
    <dbReference type="NCBI Taxonomy" id="1391653"/>
    <lineage>
        <taxon>Bacteria</taxon>
        <taxon>Pseudomonadati</taxon>
        <taxon>Myxococcota</taxon>
        <taxon>Myxococcia</taxon>
        <taxon>Myxococcales</taxon>
        <taxon>Cystobacterineae</taxon>
        <taxon>Vulgatibacteraceae</taxon>
        <taxon>Vulgatibacter</taxon>
    </lineage>
</organism>
<dbReference type="PANTHER" id="PTHR43751">
    <property type="entry name" value="SULFATASE"/>
    <property type="match status" value="1"/>
</dbReference>
<dbReference type="Proteomes" id="UP000055590">
    <property type="component" value="Chromosome"/>
</dbReference>
<gene>
    <name evidence="4" type="ORF">AKJ08_0700</name>
</gene>
<dbReference type="SUPFAM" id="SSF53649">
    <property type="entry name" value="Alkaline phosphatase-like"/>
    <property type="match status" value="1"/>
</dbReference>
<keyword evidence="2" id="KW-0812">Transmembrane</keyword>
<dbReference type="InterPro" id="IPR000917">
    <property type="entry name" value="Sulfatase_N"/>
</dbReference>
<evidence type="ECO:0000256" key="2">
    <source>
        <dbReference type="SAM" id="Phobius"/>
    </source>
</evidence>
<feature type="domain" description="Sulfatase N-terminal" evidence="3">
    <location>
        <begin position="252"/>
        <end position="531"/>
    </location>
</feature>
<evidence type="ECO:0000256" key="1">
    <source>
        <dbReference type="SAM" id="MobiDB-lite"/>
    </source>
</evidence>
<dbReference type="GO" id="GO:0016740">
    <property type="term" value="F:transferase activity"/>
    <property type="evidence" value="ECO:0007669"/>
    <property type="project" value="UniProtKB-KW"/>
</dbReference>
<dbReference type="RefSeq" id="WP_050724779.1">
    <property type="nucleotide sequence ID" value="NZ_CP012332.1"/>
</dbReference>
<accession>A0A0K1P9V4</accession>
<sequence length="677" mass="73976">MDREGLQDLGGGVALGAVELMPVVEAELGQEAGVAESARTDHHRAWAALVHVFAFVLFVGLLRAETAATWGIGTWIGQVLGAMGAVLLLEAALLAVERVLPSRGLRIVVRVVVCSALLIDHQFRLETGSAINFEYLAAAWQQMGSLGGLVASGADPRLPWRLAQALGCLAFAAVVAPRPAFRLPVQGTRLALETAIAVTGLVLYVSGGVASGGPTWNAASILGLAPEPVAVTGEPEKLYEAPRISGRAARRPNIVIIALESTRASVVGAYGKGGPSVTPELDAIASRGLLFENAYTSVTHTSKAMLGLLCGTYPAFETRVRESYTRGNGMACLPHLLRKLGYRSRFMMSADGDFENFPGLVRNMGFGSWMMRDDLGGRGFEKVGYFGLDERSLLEPALDWVRSGEEPFFLTILTSVGHHPYERPGAKRKKGREHDFESYRESVAHVDEVVGELVRRLEAEAPGETLFVFTADHGEAFGEHGSRIHDLVPYEEGTHVPLILYGTEWLGEPRRVGGLRQHFDVIPTILEALGVRWGGKLPGMSLLDEKGHEFVITSCFQPRNCLAMRMGDLKFVYRYGFSPMQAYDLARDPLEKKNVVASLPRSLVRAAEERLASLDAAVVRSKEDAREQAKSPAPKSDSPVPGSRFRFERFERFERVDRSDRVDRVERRVPPIFKPAK</sequence>
<dbReference type="OrthoDB" id="5500422at2"/>
<protein>
    <submittedName>
        <fullName evidence="4">Phosphoglycerol transferase I</fullName>
    </submittedName>
</protein>
<dbReference type="AlphaFoldDB" id="A0A0K1P9V4"/>
<keyword evidence="5" id="KW-1185">Reference proteome</keyword>
<reference evidence="4 5" key="1">
    <citation type="submission" date="2015-08" db="EMBL/GenBank/DDBJ databases">
        <authorList>
            <person name="Babu N.S."/>
            <person name="Beckwith C.J."/>
            <person name="Beseler K.G."/>
            <person name="Brison A."/>
            <person name="Carone J.V."/>
            <person name="Caskin T.P."/>
            <person name="Diamond M."/>
            <person name="Durham M.E."/>
            <person name="Foxe J.M."/>
            <person name="Go M."/>
            <person name="Henderson B.A."/>
            <person name="Jones I.B."/>
            <person name="McGettigan J.A."/>
            <person name="Micheletti S.J."/>
            <person name="Nasrallah M.E."/>
            <person name="Ortiz D."/>
            <person name="Piller C.R."/>
            <person name="Privatt S.R."/>
            <person name="Schneider S.L."/>
            <person name="Sharp S."/>
            <person name="Smith T.C."/>
            <person name="Stanton J.D."/>
            <person name="Ullery H.E."/>
            <person name="Wilson R.J."/>
            <person name="Serrano M.G."/>
            <person name="Buck G."/>
            <person name="Lee V."/>
            <person name="Wang Y."/>
            <person name="Carvalho R."/>
            <person name="Voegtly L."/>
            <person name="Shi R."/>
            <person name="Duckworth R."/>
            <person name="Johnson A."/>
            <person name="Loviza R."/>
            <person name="Walstead R."/>
            <person name="Shah Z."/>
            <person name="Kiflezghi M."/>
            <person name="Wade K."/>
            <person name="Ball S.L."/>
            <person name="Bradley K.W."/>
            <person name="Asai D.J."/>
            <person name="Bowman C.A."/>
            <person name="Russell D.A."/>
            <person name="Pope W.H."/>
            <person name="Jacobs-Sera D."/>
            <person name="Hendrix R.W."/>
            <person name="Hatfull G.F."/>
        </authorList>
    </citation>
    <scope>NUCLEOTIDE SEQUENCE [LARGE SCALE GENOMIC DNA]</scope>
    <source>
        <strain evidence="4 5">DSM 27710</strain>
    </source>
</reference>
<dbReference type="STRING" id="1391653.AKJ08_0700"/>
<dbReference type="InterPro" id="IPR017850">
    <property type="entry name" value="Alkaline_phosphatase_core_sf"/>
</dbReference>
<feature type="transmembrane region" description="Helical" evidence="2">
    <location>
        <begin position="45"/>
        <end position="63"/>
    </location>
</feature>
<evidence type="ECO:0000259" key="3">
    <source>
        <dbReference type="Pfam" id="PF00884"/>
    </source>
</evidence>
<keyword evidence="2" id="KW-1133">Transmembrane helix</keyword>
<feature type="region of interest" description="Disordered" evidence="1">
    <location>
        <begin position="622"/>
        <end position="643"/>
    </location>
</feature>
<evidence type="ECO:0000313" key="5">
    <source>
        <dbReference type="Proteomes" id="UP000055590"/>
    </source>
</evidence>
<proteinExistence type="predicted"/>
<dbReference type="InterPro" id="IPR052701">
    <property type="entry name" value="GAG_Ulvan_Degrading_Sulfatases"/>
</dbReference>
<name>A0A0K1P9V4_9BACT</name>
<dbReference type="KEGG" id="vin:AKJ08_0700"/>
<dbReference type="Pfam" id="PF00884">
    <property type="entry name" value="Sulfatase"/>
    <property type="match status" value="1"/>
</dbReference>
<dbReference type="PANTHER" id="PTHR43751:SF3">
    <property type="entry name" value="SULFATASE N-TERMINAL DOMAIN-CONTAINING PROTEIN"/>
    <property type="match status" value="1"/>
</dbReference>
<feature type="transmembrane region" description="Helical" evidence="2">
    <location>
        <begin position="75"/>
        <end position="96"/>
    </location>
</feature>
<dbReference type="EMBL" id="CP012332">
    <property type="protein sequence ID" value="AKU90313.1"/>
    <property type="molecule type" value="Genomic_DNA"/>
</dbReference>
<evidence type="ECO:0000313" key="4">
    <source>
        <dbReference type="EMBL" id="AKU90313.1"/>
    </source>
</evidence>
<keyword evidence="4" id="KW-0808">Transferase</keyword>
<dbReference type="CDD" id="cd16015">
    <property type="entry name" value="LTA_synthase"/>
    <property type="match status" value="1"/>
</dbReference>